<evidence type="ECO:0000256" key="2">
    <source>
        <dbReference type="ARBA" id="ARBA00022723"/>
    </source>
</evidence>
<feature type="chain" id="PRO_5046086961" evidence="4">
    <location>
        <begin position="21"/>
        <end position="279"/>
    </location>
</feature>
<gene>
    <name evidence="5" type="primary">modA</name>
    <name evidence="5" type="ORF">ACFQ5D_20660</name>
</gene>
<organism evidence="5 6">
    <name type="scientific">Paenibacillus farraposensis</name>
    <dbReference type="NCBI Taxonomy" id="2807095"/>
    <lineage>
        <taxon>Bacteria</taxon>
        <taxon>Bacillati</taxon>
        <taxon>Bacillota</taxon>
        <taxon>Bacilli</taxon>
        <taxon>Bacillales</taxon>
        <taxon>Paenibacillaceae</taxon>
        <taxon>Paenibacillus</taxon>
    </lineage>
</organism>
<proteinExistence type="inferred from homology"/>
<comment type="similarity">
    <text evidence="1">Belongs to the bacterial solute-binding protein ModA family.</text>
</comment>
<keyword evidence="6" id="KW-1185">Reference proteome</keyword>
<dbReference type="SUPFAM" id="SSF53850">
    <property type="entry name" value="Periplasmic binding protein-like II"/>
    <property type="match status" value="1"/>
</dbReference>
<dbReference type="Proteomes" id="UP001597340">
    <property type="component" value="Unassembled WGS sequence"/>
</dbReference>
<keyword evidence="2" id="KW-0479">Metal-binding</keyword>
<evidence type="ECO:0000256" key="3">
    <source>
        <dbReference type="ARBA" id="ARBA00022729"/>
    </source>
</evidence>
<evidence type="ECO:0000313" key="6">
    <source>
        <dbReference type="Proteomes" id="UP001597340"/>
    </source>
</evidence>
<dbReference type="InterPro" id="IPR050682">
    <property type="entry name" value="ModA/WtpA"/>
</dbReference>
<evidence type="ECO:0000256" key="4">
    <source>
        <dbReference type="SAM" id="SignalP"/>
    </source>
</evidence>
<dbReference type="PIRSF" id="PIRSF004846">
    <property type="entry name" value="ModA"/>
    <property type="match status" value="1"/>
</dbReference>
<keyword evidence="3 4" id="KW-0732">Signal</keyword>
<dbReference type="CDD" id="cd13537">
    <property type="entry name" value="PBP2_YvgL_like"/>
    <property type="match status" value="1"/>
</dbReference>
<accession>A0ABW4DJ10</accession>
<dbReference type="EMBL" id="JBHTNZ010000041">
    <property type="protein sequence ID" value="MFD1463714.1"/>
    <property type="molecule type" value="Genomic_DNA"/>
</dbReference>
<dbReference type="InterPro" id="IPR041879">
    <property type="entry name" value="YvgL-like_PBP2"/>
</dbReference>
<evidence type="ECO:0000313" key="5">
    <source>
        <dbReference type="EMBL" id="MFD1463714.1"/>
    </source>
</evidence>
<sequence length="279" mass="29919">MKFKFGYIFTLVGLSAWILAGCSTPAAQQLSQSAQSAQSAPKTELIVSAAASLQDSLNTLKDQYEKQHSDIKLTFNYASSGTLQKQIEQGAPADVFISAGMKQMKALTDAGLVEKDSVLLQNKLVVVVPQVKEKGTGNQSITLNDLEGPSFLKLAVGEPTTVPAGQYSKEALTKAGLWDKLEPKMVFAKDVRQVLNYVETGNADAGLVYLTDAKSSDKAVVALEVPEELHAPILYPEAIVKATKHSKEAGEFLDFLRTDEAMGVFSKDGFSAPAETTGK</sequence>
<name>A0ABW4DJ10_9BACL</name>
<comment type="caution">
    <text evidence="5">The sequence shown here is derived from an EMBL/GenBank/DDBJ whole genome shotgun (WGS) entry which is preliminary data.</text>
</comment>
<dbReference type="InterPro" id="IPR005950">
    <property type="entry name" value="ModA"/>
</dbReference>
<dbReference type="Gene3D" id="3.40.190.10">
    <property type="entry name" value="Periplasmic binding protein-like II"/>
    <property type="match status" value="2"/>
</dbReference>
<protein>
    <submittedName>
        <fullName evidence="5">Molybdate ABC transporter substrate-binding protein</fullName>
    </submittedName>
</protein>
<dbReference type="PANTHER" id="PTHR30632:SF0">
    <property type="entry name" value="SULFATE-BINDING PROTEIN"/>
    <property type="match status" value="1"/>
</dbReference>
<dbReference type="PROSITE" id="PS51257">
    <property type="entry name" value="PROKAR_LIPOPROTEIN"/>
    <property type="match status" value="1"/>
</dbReference>
<dbReference type="RefSeq" id="WP_229524693.1">
    <property type="nucleotide sequence ID" value="NZ_JAFFQR010000064.1"/>
</dbReference>
<dbReference type="Pfam" id="PF13531">
    <property type="entry name" value="SBP_bac_11"/>
    <property type="match status" value="1"/>
</dbReference>
<dbReference type="NCBIfam" id="TIGR01256">
    <property type="entry name" value="modA"/>
    <property type="match status" value="1"/>
</dbReference>
<evidence type="ECO:0000256" key="1">
    <source>
        <dbReference type="ARBA" id="ARBA00009175"/>
    </source>
</evidence>
<feature type="signal peptide" evidence="4">
    <location>
        <begin position="1"/>
        <end position="20"/>
    </location>
</feature>
<dbReference type="PANTHER" id="PTHR30632">
    <property type="entry name" value="MOLYBDATE-BINDING PERIPLASMIC PROTEIN"/>
    <property type="match status" value="1"/>
</dbReference>
<reference evidence="6" key="1">
    <citation type="journal article" date="2019" name="Int. J. Syst. Evol. Microbiol.">
        <title>The Global Catalogue of Microorganisms (GCM) 10K type strain sequencing project: providing services to taxonomists for standard genome sequencing and annotation.</title>
        <authorList>
            <consortium name="The Broad Institute Genomics Platform"/>
            <consortium name="The Broad Institute Genome Sequencing Center for Infectious Disease"/>
            <person name="Wu L."/>
            <person name="Ma J."/>
        </authorList>
    </citation>
    <scope>NUCLEOTIDE SEQUENCE [LARGE SCALE GENOMIC DNA]</scope>
    <source>
        <strain evidence="6">CCM 9147</strain>
    </source>
</reference>